<dbReference type="Pfam" id="PF04082">
    <property type="entry name" value="Fungal_trans"/>
    <property type="match status" value="1"/>
</dbReference>
<evidence type="ECO:0000256" key="3">
    <source>
        <dbReference type="ARBA" id="ARBA00023163"/>
    </source>
</evidence>
<proteinExistence type="predicted"/>
<evidence type="ECO:0000256" key="5">
    <source>
        <dbReference type="SAM" id="MobiDB-lite"/>
    </source>
</evidence>
<dbReference type="GO" id="GO:0006351">
    <property type="term" value="P:DNA-templated transcription"/>
    <property type="evidence" value="ECO:0007669"/>
    <property type="project" value="InterPro"/>
</dbReference>
<dbReference type="GO" id="GO:0005634">
    <property type="term" value="C:nucleus"/>
    <property type="evidence" value="ECO:0007669"/>
    <property type="project" value="TreeGrafter"/>
</dbReference>
<organism evidence="7 8">
    <name type="scientific">Phialemonium atrogriseum</name>
    <dbReference type="NCBI Taxonomy" id="1093897"/>
    <lineage>
        <taxon>Eukaryota</taxon>
        <taxon>Fungi</taxon>
        <taxon>Dikarya</taxon>
        <taxon>Ascomycota</taxon>
        <taxon>Pezizomycotina</taxon>
        <taxon>Sordariomycetes</taxon>
        <taxon>Sordariomycetidae</taxon>
        <taxon>Cephalothecales</taxon>
        <taxon>Cephalothecaceae</taxon>
        <taxon>Phialemonium</taxon>
    </lineage>
</organism>
<evidence type="ECO:0000256" key="1">
    <source>
        <dbReference type="ARBA" id="ARBA00022723"/>
    </source>
</evidence>
<dbReference type="SUPFAM" id="SSF57701">
    <property type="entry name" value="Zn2/Cys6 DNA-binding domain"/>
    <property type="match status" value="1"/>
</dbReference>
<dbReference type="PROSITE" id="PS50048">
    <property type="entry name" value="ZN2_CY6_FUNGAL_2"/>
    <property type="match status" value="1"/>
</dbReference>
<protein>
    <submittedName>
        <fullName evidence="7">Fungal-specific transcription factor domain-containing protein</fullName>
    </submittedName>
</protein>
<name>A0AAJ0BW66_9PEZI</name>
<dbReference type="SMART" id="SM00066">
    <property type="entry name" value="GAL4"/>
    <property type="match status" value="1"/>
</dbReference>
<reference evidence="7" key="1">
    <citation type="submission" date="2023-06" db="EMBL/GenBank/DDBJ databases">
        <title>Genome-scale phylogeny and comparative genomics of the fungal order Sordariales.</title>
        <authorList>
            <consortium name="Lawrence Berkeley National Laboratory"/>
            <person name="Hensen N."/>
            <person name="Bonometti L."/>
            <person name="Westerberg I."/>
            <person name="Brannstrom I.O."/>
            <person name="Guillou S."/>
            <person name="Cros-Aarteil S."/>
            <person name="Calhoun S."/>
            <person name="Haridas S."/>
            <person name="Kuo A."/>
            <person name="Mondo S."/>
            <person name="Pangilinan J."/>
            <person name="Riley R."/>
            <person name="Labutti K."/>
            <person name="Andreopoulos B."/>
            <person name="Lipzen A."/>
            <person name="Chen C."/>
            <person name="Yanf M."/>
            <person name="Daum C."/>
            <person name="Ng V."/>
            <person name="Clum A."/>
            <person name="Steindorff A."/>
            <person name="Ohm R."/>
            <person name="Martin F."/>
            <person name="Silar P."/>
            <person name="Natvig D."/>
            <person name="Lalanne C."/>
            <person name="Gautier V."/>
            <person name="Ament-Velasquez S.L."/>
            <person name="Kruys A."/>
            <person name="Hutchinson M.I."/>
            <person name="Powell A.J."/>
            <person name="Barry K."/>
            <person name="Miller A.N."/>
            <person name="Grigoriev I.V."/>
            <person name="Debuchy R."/>
            <person name="Gladieux P."/>
            <person name="Thoren M.H."/>
            <person name="Johannesson H."/>
        </authorList>
    </citation>
    <scope>NUCLEOTIDE SEQUENCE</scope>
    <source>
        <strain evidence="7">8032-3</strain>
    </source>
</reference>
<feature type="compositionally biased region" description="Acidic residues" evidence="5">
    <location>
        <begin position="178"/>
        <end position="191"/>
    </location>
</feature>
<keyword evidence="8" id="KW-1185">Reference proteome</keyword>
<feature type="region of interest" description="Disordered" evidence="5">
    <location>
        <begin position="165"/>
        <end position="191"/>
    </location>
</feature>
<dbReference type="PANTHER" id="PTHR47424">
    <property type="entry name" value="REGULATORY PROTEIN GAL4"/>
    <property type="match status" value="1"/>
</dbReference>
<dbReference type="AlphaFoldDB" id="A0AAJ0BW66"/>
<dbReference type="CDD" id="cd00067">
    <property type="entry name" value="GAL4"/>
    <property type="match status" value="1"/>
</dbReference>
<dbReference type="GO" id="GO:0000981">
    <property type="term" value="F:DNA-binding transcription factor activity, RNA polymerase II-specific"/>
    <property type="evidence" value="ECO:0007669"/>
    <property type="project" value="InterPro"/>
</dbReference>
<evidence type="ECO:0000259" key="6">
    <source>
        <dbReference type="PROSITE" id="PS50048"/>
    </source>
</evidence>
<dbReference type="Pfam" id="PF00172">
    <property type="entry name" value="Zn_clus"/>
    <property type="match status" value="1"/>
</dbReference>
<dbReference type="InterPro" id="IPR001138">
    <property type="entry name" value="Zn2Cys6_DnaBD"/>
</dbReference>
<comment type="caution">
    <text evidence="7">The sequence shown here is derived from an EMBL/GenBank/DDBJ whole genome shotgun (WGS) entry which is preliminary data.</text>
</comment>
<sequence>MENPGESHGSALKRLRAARACEMCRLKKNKCDEQSPCTHCKNRKTKCIYRGVNNVRSSSFTHSEYIRQLEEQVIALSSSPAHAKTGSNAAASTAISPSPGLLLGGLLSGGERSGTDWIPAQPVNDPQARSRAGAQEVIGVNCHTRSFEFYGSSSSVALLARVRNTGDRQEPGQHGREDQDDDDDEDQGEDEALVSSLHNPAFSVNRAETAHAPLTAADTGMSAQSPSVSHCRLFVDSFFATLHYIYPILDKAAFLGWCELIWTGNTSSLSQSFIALYYSVLSLGALLRPREEEPMSGADNVKWSRKCFDEARRRSSSAMVTDLEMVQCNFFLAKVCQNELSPHWAYMHIGMAVRIALSIGINREPPANCKKDPAFLRTESRTWWGLYFLETETAFSIGRPDTLGADLYHNRRYPMVLGDPLAAGTPPELLEPPHCAIIKYMVDLSRITRSICLHIYLSDLSLERAVEIGGQIERDLERWVESLPPALRPLGDSGQKRPLRAAMEPQYVKKQRLATTVRYHNLRILLFGPLLTKASTVEHACPVEAKTNIAKCLDSARLTIEIIYETYQHQDFFRTWFYNTTYTLFAASIILVYISQAAEERELQALFKLVQMAVEILETMEESVVVAKAAKLIQRALARAQRRAHPGLGNAAGETVGEGSFLPFNQPWSPFGVISAESDFSLPFQFGYLGADAFFGDLSNEFYDSMRPPMVPEFH</sequence>
<dbReference type="Gene3D" id="4.10.240.10">
    <property type="entry name" value="Zn(2)-C6 fungal-type DNA-binding domain"/>
    <property type="match status" value="1"/>
</dbReference>
<dbReference type="PANTHER" id="PTHR47424:SF15">
    <property type="entry name" value="ZN(II)2CYS6 TRANSCRIPTION FACTOR (EUROFUNG)"/>
    <property type="match status" value="1"/>
</dbReference>
<dbReference type="InterPro" id="IPR007219">
    <property type="entry name" value="XnlR_reg_dom"/>
</dbReference>
<dbReference type="GeneID" id="85311926"/>
<feature type="domain" description="Zn(2)-C6 fungal-type" evidence="6">
    <location>
        <begin position="20"/>
        <end position="49"/>
    </location>
</feature>
<dbReference type="InterPro" id="IPR051127">
    <property type="entry name" value="Fungal_SecMet_Regulators"/>
</dbReference>
<keyword evidence="4" id="KW-0539">Nucleus</keyword>
<dbReference type="EMBL" id="MU839020">
    <property type="protein sequence ID" value="KAK1764538.1"/>
    <property type="molecule type" value="Genomic_DNA"/>
</dbReference>
<dbReference type="InterPro" id="IPR036864">
    <property type="entry name" value="Zn2-C6_fun-type_DNA-bd_sf"/>
</dbReference>
<gene>
    <name evidence="7" type="ORF">QBC33DRAFT_547465</name>
</gene>
<dbReference type="RefSeq" id="XP_060280751.1">
    <property type="nucleotide sequence ID" value="XM_060428739.1"/>
</dbReference>
<dbReference type="CDD" id="cd12148">
    <property type="entry name" value="fungal_TF_MHR"/>
    <property type="match status" value="1"/>
</dbReference>
<dbReference type="GO" id="GO:0008270">
    <property type="term" value="F:zinc ion binding"/>
    <property type="evidence" value="ECO:0007669"/>
    <property type="project" value="InterPro"/>
</dbReference>
<dbReference type="PROSITE" id="PS00463">
    <property type="entry name" value="ZN2_CY6_FUNGAL_1"/>
    <property type="match status" value="1"/>
</dbReference>
<accession>A0AAJ0BW66</accession>
<dbReference type="GO" id="GO:0000978">
    <property type="term" value="F:RNA polymerase II cis-regulatory region sequence-specific DNA binding"/>
    <property type="evidence" value="ECO:0007669"/>
    <property type="project" value="TreeGrafter"/>
</dbReference>
<dbReference type="SMART" id="SM00906">
    <property type="entry name" value="Fungal_trans"/>
    <property type="match status" value="1"/>
</dbReference>
<keyword evidence="3" id="KW-0804">Transcription</keyword>
<keyword evidence="2" id="KW-0805">Transcription regulation</keyword>
<evidence type="ECO:0000256" key="4">
    <source>
        <dbReference type="ARBA" id="ARBA00023242"/>
    </source>
</evidence>
<keyword evidence="1" id="KW-0479">Metal-binding</keyword>
<evidence type="ECO:0000313" key="8">
    <source>
        <dbReference type="Proteomes" id="UP001244011"/>
    </source>
</evidence>
<dbReference type="GO" id="GO:0000435">
    <property type="term" value="P:positive regulation of transcription from RNA polymerase II promoter by galactose"/>
    <property type="evidence" value="ECO:0007669"/>
    <property type="project" value="TreeGrafter"/>
</dbReference>
<evidence type="ECO:0000313" key="7">
    <source>
        <dbReference type="EMBL" id="KAK1764538.1"/>
    </source>
</evidence>
<evidence type="ECO:0000256" key="2">
    <source>
        <dbReference type="ARBA" id="ARBA00023015"/>
    </source>
</evidence>
<dbReference type="Proteomes" id="UP001244011">
    <property type="component" value="Unassembled WGS sequence"/>
</dbReference>
<feature type="compositionally biased region" description="Basic and acidic residues" evidence="5">
    <location>
        <begin position="165"/>
        <end position="177"/>
    </location>
</feature>